<name>A0A923RLK7_9FIRM</name>
<dbReference type="RefSeq" id="WP_141711045.1">
    <property type="nucleotide sequence ID" value="NZ_JACOOR010000003.1"/>
</dbReference>
<evidence type="ECO:0000313" key="2">
    <source>
        <dbReference type="Proteomes" id="UP000649345"/>
    </source>
</evidence>
<dbReference type="Proteomes" id="UP000649345">
    <property type="component" value="Unassembled WGS sequence"/>
</dbReference>
<dbReference type="EMBL" id="JACOOR010000003">
    <property type="protein sequence ID" value="MBC5659319.1"/>
    <property type="molecule type" value="Genomic_DNA"/>
</dbReference>
<sequence length="62" mass="7419">MMKKASELYSLTRRELILLEMFNMLDDEEQVQRLCSLSGYLLGRKILSEDDSMKYLREIKKD</sequence>
<keyword evidence="2" id="KW-1185">Reference proteome</keyword>
<comment type="caution">
    <text evidence="1">The sequence shown here is derived from an EMBL/GenBank/DDBJ whole genome shotgun (WGS) entry which is preliminary data.</text>
</comment>
<accession>A0A923RLK7</accession>
<reference evidence="1" key="1">
    <citation type="submission" date="2020-08" db="EMBL/GenBank/DDBJ databases">
        <title>Genome public.</title>
        <authorList>
            <person name="Liu C."/>
            <person name="Sun Q."/>
        </authorList>
    </citation>
    <scope>NUCLEOTIDE SEQUENCE</scope>
    <source>
        <strain evidence="1">NSJ-68</strain>
    </source>
</reference>
<protein>
    <submittedName>
        <fullName evidence="1">Uncharacterized protein</fullName>
    </submittedName>
</protein>
<gene>
    <name evidence="1" type="ORF">H8S44_06005</name>
</gene>
<proteinExistence type="predicted"/>
<organism evidence="1 2">
    <name type="scientific">Anaerosacchariphilus hominis</name>
    <dbReference type="NCBI Taxonomy" id="2763017"/>
    <lineage>
        <taxon>Bacteria</taxon>
        <taxon>Bacillati</taxon>
        <taxon>Bacillota</taxon>
        <taxon>Clostridia</taxon>
        <taxon>Lachnospirales</taxon>
        <taxon>Lachnospiraceae</taxon>
        <taxon>Anaerosacchariphilus</taxon>
    </lineage>
</organism>
<dbReference type="AlphaFoldDB" id="A0A923RLK7"/>
<evidence type="ECO:0000313" key="1">
    <source>
        <dbReference type="EMBL" id="MBC5659319.1"/>
    </source>
</evidence>